<dbReference type="InterPro" id="IPR036890">
    <property type="entry name" value="HATPase_C_sf"/>
</dbReference>
<evidence type="ECO:0000259" key="14">
    <source>
        <dbReference type="PROSITE" id="PS50109"/>
    </source>
</evidence>
<dbReference type="CDD" id="cd00130">
    <property type="entry name" value="PAS"/>
    <property type="match status" value="2"/>
</dbReference>
<keyword evidence="10 13" id="KW-1133">Transmembrane helix</keyword>
<dbReference type="GO" id="GO:0030295">
    <property type="term" value="F:protein kinase activator activity"/>
    <property type="evidence" value="ECO:0007669"/>
    <property type="project" value="TreeGrafter"/>
</dbReference>
<dbReference type="RefSeq" id="WP_082101833.1">
    <property type="nucleotide sequence ID" value="NZ_LAVS01000019.1"/>
</dbReference>
<dbReference type="Gene3D" id="3.30.450.20">
    <property type="entry name" value="PAS domain"/>
    <property type="match status" value="3"/>
</dbReference>
<feature type="domain" description="HAMP" evidence="16">
    <location>
        <begin position="360"/>
        <end position="413"/>
    </location>
</feature>
<evidence type="ECO:0000256" key="8">
    <source>
        <dbReference type="ARBA" id="ARBA00022777"/>
    </source>
</evidence>
<gene>
    <name evidence="17" type="ORF">EIK76_07295</name>
</gene>
<evidence type="ECO:0000256" key="11">
    <source>
        <dbReference type="ARBA" id="ARBA00023012"/>
    </source>
</evidence>
<dbReference type="PROSITE" id="PS50112">
    <property type="entry name" value="PAS"/>
    <property type="match status" value="2"/>
</dbReference>
<dbReference type="Pfam" id="PF13426">
    <property type="entry name" value="PAS_9"/>
    <property type="match status" value="2"/>
</dbReference>
<dbReference type="SMART" id="SM00387">
    <property type="entry name" value="HATPase_c"/>
    <property type="match status" value="1"/>
</dbReference>
<dbReference type="Proteomes" id="UP000276260">
    <property type="component" value="Unassembled WGS sequence"/>
</dbReference>
<dbReference type="PROSITE" id="PS50885">
    <property type="entry name" value="HAMP"/>
    <property type="match status" value="1"/>
</dbReference>
<dbReference type="SUPFAM" id="SSF55785">
    <property type="entry name" value="PYP-like sensor domain (PAS domain)"/>
    <property type="match status" value="2"/>
</dbReference>
<comment type="catalytic activity">
    <reaction evidence="1">
        <text>ATP + protein L-histidine = ADP + protein N-phospho-L-histidine.</text>
        <dbReference type="EC" id="2.7.13.3"/>
    </reaction>
</comment>
<dbReference type="GO" id="GO:0000156">
    <property type="term" value="F:phosphorelay response regulator activity"/>
    <property type="evidence" value="ECO:0007669"/>
    <property type="project" value="TreeGrafter"/>
</dbReference>
<dbReference type="EC" id="2.7.13.3" evidence="3"/>
<evidence type="ECO:0000256" key="3">
    <source>
        <dbReference type="ARBA" id="ARBA00012438"/>
    </source>
</evidence>
<dbReference type="SUPFAM" id="SSF55781">
    <property type="entry name" value="GAF domain-like"/>
    <property type="match status" value="1"/>
</dbReference>
<evidence type="ECO:0000256" key="12">
    <source>
        <dbReference type="ARBA" id="ARBA00023136"/>
    </source>
</evidence>
<evidence type="ECO:0000256" key="2">
    <source>
        <dbReference type="ARBA" id="ARBA00004141"/>
    </source>
</evidence>
<keyword evidence="12 13" id="KW-0472">Membrane</keyword>
<dbReference type="FunFam" id="1.10.287.130:FF:000001">
    <property type="entry name" value="Two-component sensor histidine kinase"/>
    <property type="match status" value="1"/>
</dbReference>
<dbReference type="InterPro" id="IPR003018">
    <property type="entry name" value="GAF"/>
</dbReference>
<dbReference type="GO" id="GO:0007234">
    <property type="term" value="P:osmosensory signaling via phosphorelay pathway"/>
    <property type="evidence" value="ECO:0007669"/>
    <property type="project" value="TreeGrafter"/>
</dbReference>
<evidence type="ECO:0000256" key="13">
    <source>
        <dbReference type="SAM" id="Phobius"/>
    </source>
</evidence>
<feature type="transmembrane region" description="Helical" evidence="13">
    <location>
        <begin position="340"/>
        <end position="358"/>
    </location>
</feature>
<dbReference type="InterPro" id="IPR050351">
    <property type="entry name" value="BphY/WalK/GraS-like"/>
</dbReference>
<evidence type="ECO:0000313" key="18">
    <source>
        <dbReference type="Proteomes" id="UP000276260"/>
    </source>
</evidence>
<dbReference type="SMART" id="SM00304">
    <property type="entry name" value="HAMP"/>
    <property type="match status" value="1"/>
</dbReference>
<keyword evidence="4" id="KW-0597">Phosphoprotein</keyword>
<dbReference type="Gene3D" id="6.10.340.10">
    <property type="match status" value="1"/>
</dbReference>
<dbReference type="InterPro" id="IPR003594">
    <property type="entry name" value="HATPase_dom"/>
</dbReference>
<dbReference type="FunFam" id="3.30.565.10:FF:000006">
    <property type="entry name" value="Sensor histidine kinase WalK"/>
    <property type="match status" value="1"/>
</dbReference>
<dbReference type="InterPro" id="IPR036097">
    <property type="entry name" value="HisK_dim/P_sf"/>
</dbReference>
<protein>
    <recommendedName>
        <fullName evidence="3">histidine kinase</fullName>
        <ecNumber evidence="3">2.7.13.3</ecNumber>
    </recommendedName>
</protein>
<evidence type="ECO:0000256" key="1">
    <source>
        <dbReference type="ARBA" id="ARBA00000085"/>
    </source>
</evidence>
<dbReference type="Gene3D" id="3.30.450.40">
    <property type="match status" value="1"/>
</dbReference>
<accession>A0A3P3QSW0</accession>
<keyword evidence="9" id="KW-0067">ATP-binding</keyword>
<dbReference type="InterPro" id="IPR003661">
    <property type="entry name" value="HisK_dim/P_dom"/>
</dbReference>
<evidence type="ECO:0000259" key="15">
    <source>
        <dbReference type="PROSITE" id="PS50112"/>
    </source>
</evidence>
<dbReference type="SMART" id="SM00388">
    <property type="entry name" value="HisKA"/>
    <property type="match status" value="1"/>
</dbReference>
<dbReference type="SUPFAM" id="SSF47384">
    <property type="entry name" value="Homodimeric domain of signal transducing histidine kinase"/>
    <property type="match status" value="1"/>
</dbReference>
<organism evidence="17 18">
    <name type="scientific">Rheinheimera mesophila</name>
    <dbReference type="NCBI Taxonomy" id="1547515"/>
    <lineage>
        <taxon>Bacteria</taxon>
        <taxon>Pseudomonadati</taxon>
        <taxon>Pseudomonadota</taxon>
        <taxon>Gammaproteobacteria</taxon>
        <taxon>Chromatiales</taxon>
        <taxon>Chromatiaceae</taxon>
        <taxon>Rheinheimera</taxon>
    </lineage>
</organism>
<dbReference type="PANTHER" id="PTHR42878:SF7">
    <property type="entry name" value="SENSOR HISTIDINE KINASE GLRK"/>
    <property type="match status" value="1"/>
</dbReference>
<dbReference type="CDD" id="cd12913">
    <property type="entry name" value="PDC1_MCP_like"/>
    <property type="match status" value="1"/>
</dbReference>
<dbReference type="Pfam" id="PF22673">
    <property type="entry name" value="MCP-like_PDC_1"/>
    <property type="match status" value="1"/>
</dbReference>
<reference evidence="17 18" key="1">
    <citation type="submission" date="2018-11" db="EMBL/GenBank/DDBJ databases">
        <title>Draft genome analysis of Rheinheimera mesophila isolated from an industrial waste site.</title>
        <authorList>
            <person name="Yu Q."/>
            <person name="Qi Y."/>
            <person name="Zhang H."/>
            <person name="Lu Y."/>
            <person name="Pu J."/>
        </authorList>
    </citation>
    <scope>NUCLEOTIDE SEQUENCE [LARGE SCALE GENOMIC DNA]</scope>
    <source>
        <strain evidence="17 18">IITR13</strain>
    </source>
</reference>
<dbReference type="Gene3D" id="3.30.565.10">
    <property type="entry name" value="Histidine kinase-like ATPase, C-terminal domain"/>
    <property type="match status" value="1"/>
</dbReference>
<dbReference type="AlphaFoldDB" id="A0A3P3QSW0"/>
<dbReference type="PROSITE" id="PS50109">
    <property type="entry name" value="HIS_KIN"/>
    <property type="match status" value="1"/>
</dbReference>
<dbReference type="GO" id="GO:0000155">
    <property type="term" value="F:phosphorelay sensor kinase activity"/>
    <property type="evidence" value="ECO:0007669"/>
    <property type="project" value="InterPro"/>
</dbReference>
<dbReference type="CDD" id="cd00082">
    <property type="entry name" value="HisKA"/>
    <property type="match status" value="1"/>
</dbReference>
<keyword evidence="8" id="KW-0418">Kinase</keyword>
<dbReference type="InterPro" id="IPR004358">
    <property type="entry name" value="Sig_transdc_His_kin-like_C"/>
</dbReference>
<evidence type="ECO:0000259" key="16">
    <source>
        <dbReference type="PROSITE" id="PS50885"/>
    </source>
</evidence>
<dbReference type="SMART" id="SM00086">
    <property type="entry name" value="PAC"/>
    <property type="match status" value="2"/>
</dbReference>
<dbReference type="SMART" id="SM00065">
    <property type="entry name" value="GAF"/>
    <property type="match status" value="1"/>
</dbReference>
<dbReference type="Pfam" id="PF00512">
    <property type="entry name" value="HisKA"/>
    <property type="match status" value="1"/>
</dbReference>
<sequence length="1084" mass="119051">MRSDGAPRYGISLRMFFTVPVLLLFILTASLVAIISYINGQQAALHYGQRLADQISLRINSHLYYLLNVPKTVLDSTLQSIDSGILDLQSGHDLTRYLTVQIRQAPYLTYASVGFADGRYLGVNRNISDGQLTLLSSMQSNLVRVRYALQNSGLAGAALEQGQPYDARTRSWFQHAVQQGKPSWYPIYKYQSFDGLGVGLAAPVFDKTGQLQAVVAADMSLQHLELYLQTQSVEGGFIFITDPQEYLVASSVKAALLTEKGLTSAQVKASHSEHPLLQRAARVLRQQQHAAGQSEFELDGQYYLLNFNEFNDSQGLKLRIAVVLPQQQLMGFVAESSLQALWLILLALLGGALLIFVLSRKLVQPIEALHQSADQLACGEKTQTLLRQTPVFELNGLIRSFDLMAKRLSDAFAQLEKKVEQGTASLDRLSLVVSRTSNGVLVTDTQGRIEWVNPAFERLSGCSAVYLHGKAMTQVFANQKMDSSVLERIQQALSLGAGFSEEVFCLNAQAQPCWLSLECDAVCSEQNQLSGFVVICLDISSRKTAESEEKDSQSRTARQRATLTQLVMDEAVANGDCLAFATNLVRATSAAILCSRVSIWMLSEQGDEMFCLALQQSEGQQHSGQLLLRQADYPEYFAAVASRGWICANDAVQDPATREFAEGYLKPLGISSMLDAGIIIAGKVVGVLCLEHIGPKRQWHSDEEAFASAIAAVMAQTLSVSQRKDAEQVSKEYAQHTQTVLNNVVDGIITIDENGRIASMNPAAQALFRCKAEDLLGHYATNLLPAVLRQHQDSQQAYLPTPGVKPVLGCNRELEGLRADGSIFAMEMALSVVRRQGRLIYICTVRDISDRKRIERLKNEFVSTVSHELRTPLTSITGALGLLHGGVMGDMPEKIRSLIGIAYKNCQRLTLLINDLLDIEKIAAGKMQFDLKTELVLPLVQQAVDANKPMAQERHIQLTIQSHISDACIKVDAKRLIQVLSNFLSNAIKFSPTAATVQVELSLNEKLVRIAVSDQGPGIPEKFRERIFQRFSQADASDTRQTGGTGLGLAISKELVQGMKGSIGFESVEGQGATFYCCFALVED</sequence>
<evidence type="ECO:0000256" key="6">
    <source>
        <dbReference type="ARBA" id="ARBA00022692"/>
    </source>
</evidence>
<feature type="domain" description="Histidine kinase" evidence="14">
    <location>
        <begin position="864"/>
        <end position="1083"/>
    </location>
</feature>
<evidence type="ECO:0000256" key="5">
    <source>
        <dbReference type="ARBA" id="ARBA00022679"/>
    </source>
</evidence>
<dbReference type="InterPro" id="IPR001610">
    <property type="entry name" value="PAC"/>
</dbReference>
<dbReference type="InterPro" id="IPR005467">
    <property type="entry name" value="His_kinase_dom"/>
</dbReference>
<keyword evidence="6 13" id="KW-0812">Transmembrane</keyword>
<dbReference type="SMART" id="SM00091">
    <property type="entry name" value="PAS"/>
    <property type="match status" value="2"/>
</dbReference>
<keyword evidence="5" id="KW-0808">Transferase</keyword>
<keyword evidence="7" id="KW-0547">Nucleotide-binding</keyword>
<comment type="subcellular location">
    <subcellularLocation>
        <location evidence="2">Membrane</location>
        <topology evidence="2">Multi-pass membrane protein</topology>
    </subcellularLocation>
</comment>
<dbReference type="InterPro" id="IPR003660">
    <property type="entry name" value="HAMP_dom"/>
</dbReference>
<dbReference type="InterPro" id="IPR000014">
    <property type="entry name" value="PAS"/>
</dbReference>
<dbReference type="EMBL" id="RRCF01000001">
    <property type="protein sequence ID" value="RRJ23848.1"/>
    <property type="molecule type" value="Genomic_DNA"/>
</dbReference>
<dbReference type="PANTHER" id="PTHR42878">
    <property type="entry name" value="TWO-COMPONENT HISTIDINE KINASE"/>
    <property type="match status" value="1"/>
</dbReference>
<dbReference type="OrthoDB" id="8573350at2"/>
<evidence type="ECO:0000256" key="7">
    <source>
        <dbReference type="ARBA" id="ARBA00022741"/>
    </source>
</evidence>
<evidence type="ECO:0000256" key="9">
    <source>
        <dbReference type="ARBA" id="ARBA00022840"/>
    </source>
</evidence>
<feature type="domain" description="PAS" evidence="15">
    <location>
        <begin position="425"/>
        <end position="496"/>
    </location>
</feature>
<dbReference type="Pfam" id="PF01590">
    <property type="entry name" value="GAF"/>
    <property type="match status" value="1"/>
</dbReference>
<proteinExistence type="predicted"/>
<dbReference type="Pfam" id="PF02518">
    <property type="entry name" value="HATPase_c"/>
    <property type="match status" value="1"/>
</dbReference>
<dbReference type="NCBIfam" id="TIGR00229">
    <property type="entry name" value="sensory_box"/>
    <property type="match status" value="2"/>
</dbReference>
<evidence type="ECO:0000256" key="10">
    <source>
        <dbReference type="ARBA" id="ARBA00022989"/>
    </source>
</evidence>
<feature type="transmembrane region" description="Helical" evidence="13">
    <location>
        <begin position="12"/>
        <end position="38"/>
    </location>
</feature>
<feature type="domain" description="PAS" evidence="15">
    <location>
        <begin position="733"/>
        <end position="777"/>
    </location>
</feature>
<dbReference type="InterPro" id="IPR035965">
    <property type="entry name" value="PAS-like_dom_sf"/>
</dbReference>
<dbReference type="CDD" id="cd16922">
    <property type="entry name" value="HATPase_EvgS-ArcB-TorS-like"/>
    <property type="match status" value="1"/>
</dbReference>
<dbReference type="Gene3D" id="1.10.287.130">
    <property type="match status" value="1"/>
</dbReference>
<dbReference type="InterPro" id="IPR029016">
    <property type="entry name" value="GAF-like_dom_sf"/>
</dbReference>
<keyword evidence="11" id="KW-0902">Two-component regulatory system</keyword>
<dbReference type="SUPFAM" id="SSF55874">
    <property type="entry name" value="ATPase domain of HSP90 chaperone/DNA topoisomerase II/histidine kinase"/>
    <property type="match status" value="1"/>
</dbReference>
<evidence type="ECO:0000313" key="17">
    <source>
        <dbReference type="EMBL" id="RRJ23848.1"/>
    </source>
</evidence>
<name>A0A3P3QSW0_9GAMM</name>
<keyword evidence="18" id="KW-1185">Reference proteome</keyword>
<evidence type="ECO:0000256" key="4">
    <source>
        <dbReference type="ARBA" id="ARBA00022553"/>
    </source>
</evidence>
<dbReference type="GO" id="GO:0005886">
    <property type="term" value="C:plasma membrane"/>
    <property type="evidence" value="ECO:0007669"/>
    <property type="project" value="UniProtKB-ARBA"/>
</dbReference>
<dbReference type="PRINTS" id="PR00344">
    <property type="entry name" value="BCTRLSENSOR"/>
</dbReference>
<comment type="caution">
    <text evidence="17">The sequence shown here is derived from an EMBL/GenBank/DDBJ whole genome shotgun (WGS) entry which is preliminary data.</text>
</comment>